<feature type="transmembrane region" description="Helical" evidence="6">
    <location>
        <begin position="144"/>
        <end position="161"/>
    </location>
</feature>
<dbReference type="GO" id="GO:0051301">
    <property type="term" value="P:cell division"/>
    <property type="evidence" value="ECO:0007669"/>
    <property type="project" value="InterPro"/>
</dbReference>
<feature type="non-terminal residue" evidence="7">
    <location>
        <position position="234"/>
    </location>
</feature>
<evidence type="ECO:0000256" key="2">
    <source>
        <dbReference type="ARBA" id="ARBA00022692"/>
    </source>
</evidence>
<dbReference type="GO" id="GO:0005886">
    <property type="term" value="C:plasma membrane"/>
    <property type="evidence" value="ECO:0007669"/>
    <property type="project" value="TreeGrafter"/>
</dbReference>
<proteinExistence type="predicted"/>
<dbReference type="PANTHER" id="PTHR30474">
    <property type="entry name" value="CELL CYCLE PROTEIN"/>
    <property type="match status" value="1"/>
</dbReference>
<feature type="transmembrane region" description="Helical" evidence="6">
    <location>
        <begin position="167"/>
        <end position="184"/>
    </location>
</feature>
<dbReference type="GO" id="GO:0008360">
    <property type="term" value="P:regulation of cell shape"/>
    <property type="evidence" value="ECO:0007669"/>
    <property type="project" value="UniProtKB-KW"/>
</dbReference>
<dbReference type="EMBL" id="UINC01218805">
    <property type="protein sequence ID" value="SVE45987.1"/>
    <property type="molecule type" value="Genomic_DNA"/>
</dbReference>
<dbReference type="Pfam" id="PF01098">
    <property type="entry name" value="FTSW_RODA_SPOVE"/>
    <property type="match status" value="1"/>
</dbReference>
<evidence type="ECO:0008006" key="8">
    <source>
        <dbReference type="Google" id="ProtNLM"/>
    </source>
</evidence>
<protein>
    <recommendedName>
        <fullName evidence="8">Rod shape-determining protein RodA</fullName>
    </recommendedName>
</protein>
<gene>
    <name evidence="7" type="ORF">METZ01_LOCUS498841</name>
</gene>
<evidence type="ECO:0000313" key="7">
    <source>
        <dbReference type="EMBL" id="SVE45987.1"/>
    </source>
</evidence>
<keyword evidence="2 6" id="KW-0812">Transmembrane</keyword>
<dbReference type="AlphaFoldDB" id="A0A383DNC2"/>
<feature type="transmembrane region" description="Helical" evidence="6">
    <location>
        <begin position="35"/>
        <end position="52"/>
    </location>
</feature>
<organism evidence="7">
    <name type="scientific">marine metagenome</name>
    <dbReference type="NCBI Taxonomy" id="408172"/>
    <lineage>
        <taxon>unclassified sequences</taxon>
        <taxon>metagenomes</taxon>
        <taxon>ecological metagenomes</taxon>
    </lineage>
</organism>
<keyword evidence="3" id="KW-0133">Cell shape</keyword>
<feature type="transmembrane region" description="Helical" evidence="6">
    <location>
        <begin position="121"/>
        <end position="139"/>
    </location>
</feature>
<dbReference type="GO" id="GO:0015648">
    <property type="term" value="F:lipid-linked peptidoglycan transporter activity"/>
    <property type="evidence" value="ECO:0007669"/>
    <property type="project" value="TreeGrafter"/>
</dbReference>
<accession>A0A383DNC2</accession>
<reference evidence="7" key="1">
    <citation type="submission" date="2018-05" db="EMBL/GenBank/DDBJ databases">
        <authorList>
            <person name="Lanie J.A."/>
            <person name="Ng W.-L."/>
            <person name="Kazmierczak K.M."/>
            <person name="Andrzejewski T.M."/>
            <person name="Davidsen T.M."/>
            <person name="Wayne K.J."/>
            <person name="Tettelin H."/>
            <person name="Glass J.I."/>
            <person name="Rusch D."/>
            <person name="Podicherti R."/>
            <person name="Tsui H.-C.T."/>
            <person name="Winkler M.E."/>
        </authorList>
    </citation>
    <scope>NUCLEOTIDE SEQUENCE</scope>
</reference>
<feature type="transmembrane region" description="Helical" evidence="6">
    <location>
        <begin position="58"/>
        <end position="78"/>
    </location>
</feature>
<evidence type="ECO:0000256" key="3">
    <source>
        <dbReference type="ARBA" id="ARBA00022960"/>
    </source>
</evidence>
<feature type="transmembrane region" description="Helical" evidence="6">
    <location>
        <begin position="6"/>
        <end position="23"/>
    </location>
</feature>
<evidence type="ECO:0000256" key="5">
    <source>
        <dbReference type="ARBA" id="ARBA00023136"/>
    </source>
</evidence>
<dbReference type="GO" id="GO:0032153">
    <property type="term" value="C:cell division site"/>
    <property type="evidence" value="ECO:0007669"/>
    <property type="project" value="TreeGrafter"/>
</dbReference>
<dbReference type="PANTHER" id="PTHR30474:SF1">
    <property type="entry name" value="PEPTIDOGLYCAN GLYCOSYLTRANSFERASE MRDB"/>
    <property type="match status" value="1"/>
</dbReference>
<evidence type="ECO:0000256" key="4">
    <source>
        <dbReference type="ARBA" id="ARBA00022989"/>
    </source>
</evidence>
<evidence type="ECO:0000256" key="1">
    <source>
        <dbReference type="ARBA" id="ARBA00004141"/>
    </source>
</evidence>
<sequence>VDTKLFIAIITITIIGLVTIYSSSGGELSLVIKQFTRILIGLVAMVFLAQVHPDNLRLFAPVLYFFTILLLILVLLFGVGHTADRWLDLYFIRFQPSELMKIFVPLMLASYYSDKPLPPNIRYIFVAIILVLLPVFLIMKQPDLGTALLIGMSGAIAILLAGMSLKFFFATTFSMAALLPVLWMNMHQYQKQRVLTFFNPESDPLGSGYHLMQSKIALGSGGFFGKGLFNGTQS</sequence>
<comment type="subcellular location">
    <subcellularLocation>
        <location evidence="1">Membrane</location>
        <topology evidence="1">Multi-pass membrane protein</topology>
    </subcellularLocation>
</comment>
<keyword evidence="4 6" id="KW-1133">Transmembrane helix</keyword>
<keyword evidence="5 6" id="KW-0472">Membrane</keyword>
<dbReference type="InterPro" id="IPR001182">
    <property type="entry name" value="FtsW/RodA"/>
</dbReference>
<evidence type="ECO:0000256" key="6">
    <source>
        <dbReference type="SAM" id="Phobius"/>
    </source>
</evidence>
<name>A0A383DNC2_9ZZZZ</name>
<feature type="non-terminal residue" evidence="7">
    <location>
        <position position="1"/>
    </location>
</feature>